<keyword evidence="3" id="KW-0539">Nucleus</keyword>
<dbReference type="Proteomes" id="UP000734854">
    <property type="component" value="Unassembled WGS sequence"/>
</dbReference>
<evidence type="ECO:0000313" key="7">
    <source>
        <dbReference type="Proteomes" id="UP000734854"/>
    </source>
</evidence>
<dbReference type="SUPFAM" id="SSF52113">
    <property type="entry name" value="BRCT domain"/>
    <property type="match status" value="1"/>
</dbReference>
<feature type="compositionally biased region" description="Acidic residues" evidence="4">
    <location>
        <begin position="182"/>
        <end position="196"/>
    </location>
</feature>
<evidence type="ECO:0000259" key="5">
    <source>
        <dbReference type="PROSITE" id="PS50172"/>
    </source>
</evidence>
<protein>
    <recommendedName>
        <fullName evidence="5">BRCT domain-containing protein</fullName>
    </recommendedName>
</protein>
<keyword evidence="2" id="KW-0227">DNA damage</keyword>
<dbReference type="PANTHER" id="PTHR23196:SF1">
    <property type="entry name" value="PAX-INTERACTING PROTEIN 1"/>
    <property type="match status" value="1"/>
</dbReference>
<evidence type="ECO:0000256" key="4">
    <source>
        <dbReference type="SAM" id="MobiDB-lite"/>
    </source>
</evidence>
<name>A0A8J5ED37_ZINOF</name>
<dbReference type="EMBL" id="JACMSC010000020">
    <property type="protein sequence ID" value="KAG6472372.1"/>
    <property type="molecule type" value="Genomic_DNA"/>
</dbReference>
<dbReference type="SMART" id="SM00292">
    <property type="entry name" value="BRCT"/>
    <property type="match status" value="1"/>
</dbReference>
<evidence type="ECO:0000313" key="6">
    <source>
        <dbReference type="EMBL" id="KAG6472372.1"/>
    </source>
</evidence>
<dbReference type="GO" id="GO:0006974">
    <property type="term" value="P:DNA damage response"/>
    <property type="evidence" value="ECO:0007669"/>
    <property type="project" value="UniProtKB-KW"/>
</dbReference>
<dbReference type="CDD" id="cd18432">
    <property type="entry name" value="BRCT_PAXIP1_rpt6_like"/>
    <property type="match status" value="1"/>
</dbReference>
<evidence type="ECO:0000256" key="2">
    <source>
        <dbReference type="ARBA" id="ARBA00022763"/>
    </source>
</evidence>
<dbReference type="Gene3D" id="3.40.50.10190">
    <property type="entry name" value="BRCT domain"/>
    <property type="match status" value="2"/>
</dbReference>
<dbReference type="Pfam" id="PF16589">
    <property type="entry name" value="BRCT_2"/>
    <property type="match status" value="1"/>
</dbReference>
<dbReference type="CDD" id="cd17744">
    <property type="entry name" value="BRCT_MDC1_rpt1"/>
    <property type="match status" value="1"/>
</dbReference>
<accession>A0A8J5ED37</accession>
<dbReference type="PANTHER" id="PTHR23196">
    <property type="entry name" value="PAX TRANSCRIPTION ACTIVATION DOMAIN INTERACTING PROTEIN"/>
    <property type="match status" value="1"/>
</dbReference>
<proteinExistence type="predicted"/>
<evidence type="ECO:0000256" key="1">
    <source>
        <dbReference type="ARBA" id="ARBA00004123"/>
    </source>
</evidence>
<dbReference type="Pfam" id="PF16770">
    <property type="entry name" value="RTT107_BRCT_5"/>
    <property type="match status" value="1"/>
</dbReference>
<comment type="caution">
    <text evidence="6">The sequence shown here is derived from an EMBL/GenBank/DDBJ whole genome shotgun (WGS) entry which is preliminary data.</text>
</comment>
<gene>
    <name evidence="6" type="ORF">ZIOFF_069832</name>
</gene>
<comment type="subcellular location">
    <subcellularLocation>
        <location evidence="1">Nucleus</location>
    </subcellularLocation>
</comment>
<feature type="region of interest" description="Disordered" evidence="4">
    <location>
        <begin position="1"/>
        <end position="56"/>
    </location>
</feature>
<evidence type="ECO:0000256" key="3">
    <source>
        <dbReference type="ARBA" id="ARBA00023242"/>
    </source>
</evidence>
<keyword evidence="7" id="KW-1185">Reference proteome</keyword>
<feature type="compositionally biased region" description="Acidic residues" evidence="4">
    <location>
        <begin position="8"/>
        <end position="19"/>
    </location>
</feature>
<dbReference type="InterPro" id="IPR036420">
    <property type="entry name" value="BRCT_dom_sf"/>
</dbReference>
<dbReference type="InterPro" id="IPR001357">
    <property type="entry name" value="BRCT_dom"/>
</dbReference>
<dbReference type="GO" id="GO:0005634">
    <property type="term" value="C:nucleus"/>
    <property type="evidence" value="ECO:0007669"/>
    <property type="project" value="UniProtKB-SubCell"/>
</dbReference>
<feature type="region of interest" description="Disordered" evidence="4">
    <location>
        <begin position="179"/>
        <end position="202"/>
    </location>
</feature>
<sequence>MLLKENGDTETESEFEDDNTLPPLMESDVEEYVVEGHSDSSRSLMASAADAKGEETQVLDIDSPEYDDAFMHFILGEMPILYGETEALDGSDGDDDRGIDERGTTQLVDVYEETAEVYDSGEGTDGTEVLSGDEEGFSDEGAVAHCRDGKNGADVESLTPAIGGDTLCLDDKKADAFVDSDATTDDDGDDDSDQGEDAGPARRSFAAVRVAAVRSSGLAAAQCFASRMSGDVSRSFLYPKNCEMGDNSVDGHRDFAGIIVNELSTSRKYPSSLSTEVGKSNLDYKVVSFQKSTTYLKEGTKSRCFNMRVKRLFNELPSEMDENADVVCNISKVNTPHLLTSDNGAAGLSYVVSQEPSDLSQANALDIVDQFLLINDVGSSQENKNVGTDTLKSPHVSGAKIVQLVAERTNCTSPVGKPEVFDWNDSLEDEGGGEIFTKRKDSFFDGKWGGLKSHSHFQKSRQDISHKIRDEIGKHGRNVANIENTERGNASAHSDSRFVRSNVVGSGQIHISEINIKKNLFKDKNEEANLVPLQNQLDASDTKGGSEGSTEVGPDTQMAAEAMEALFHGSPFNEENGIVHSAVRNPTQDVSKNLMIKRFSIPLQKRTSIDCSDGIITRSKKRKMLSTKSREKSPKLLKVGSTSSKTKNNLAGRTVASRDKERLVSQPDDVGLVSGHDSFNSSKKNPQEIVVNEKLRQENHILVDNHFAYQTRSSKRFEQKRTSLDGSNQSTTFTDALISKDVKGGNALFANEVLGSDLSCKVNKHPATQTKPLNCTLHREELHTSFPIDGSHYPKRRTDHVTSGNLNCTLNKTSSEATDESSKQGMKKKIFVRSIADILDKAKRKRRSNFTCTRFHFDREPWSTTVLQMIYGTETRSSLKSPVQPVSDGDKSTRNNLLQMSSNANVQDKIFDAEKSKLPTISAKHDEDATHGTFYESPAAKVQPQKNLVCRTTKDTNVDSPICTANDPTRLCIKTVSSSIATRELRRLEAFTKDSLTLLKDTQRRKNMTGVRVLFSHHLVEQTIKQQRKILACLGLPIASSISEATHFVSDKFVRTQNMLEAIATGKPVVTPMWLESCRQANCYIDEKNYILKDTKKEREIGFNMCVSIARACQSPLLQGKRVFITSNVKPNRELIASLVKACNGQAIKRFGRSAKNQGKVPGDLLVISCEEDYSVCISLLEKVTSQNPPFRCWHFQLRASAQWYSHPEARIREASALSRSCETNPFNNVAETQRLISFFLLPKLHSASTGSHECVLSQDKALT</sequence>
<dbReference type="PROSITE" id="PS50172">
    <property type="entry name" value="BRCT"/>
    <property type="match status" value="1"/>
</dbReference>
<organism evidence="6 7">
    <name type="scientific">Zingiber officinale</name>
    <name type="common">Ginger</name>
    <name type="synonym">Amomum zingiber</name>
    <dbReference type="NCBI Taxonomy" id="94328"/>
    <lineage>
        <taxon>Eukaryota</taxon>
        <taxon>Viridiplantae</taxon>
        <taxon>Streptophyta</taxon>
        <taxon>Embryophyta</taxon>
        <taxon>Tracheophyta</taxon>
        <taxon>Spermatophyta</taxon>
        <taxon>Magnoliopsida</taxon>
        <taxon>Liliopsida</taxon>
        <taxon>Zingiberales</taxon>
        <taxon>Zingiberaceae</taxon>
        <taxon>Zingiber</taxon>
    </lineage>
</organism>
<feature type="domain" description="BRCT" evidence="5">
    <location>
        <begin position="1003"/>
        <end position="1092"/>
    </location>
</feature>
<dbReference type="InterPro" id="IPR051579">
    <property type="entry name" value="DDR_Transcriptional_Reg"/>
</dbReference>
<reference evidence="6 7" key="1">
    <citation type="submission" date="2020-08" db="EMBL/GenBank/DDBJ databases">
        <title>Plant Genome Project.</title>
        <authorList>
            <person name="Zhang R.-G."/>
        </authorList>
    </citation>
    <scope>NUCLEOTIDE SEQUENCE [LARGE SCALE GENOMIC DNA]</scope>
    <source>
        <tissue evidence="6">Rhizome</tissue>
    </source>
</reference>
<dbReference type="AlphaFoldDB" id="A0A8J5ED37"/>